<protein>
    <submittedName>
        <fullName evidence="1">Uncharacterized protein</fullName>
    </submittedName>
</protein>
<dbReference type="RefSeq" id="WP_204197437.1">
    <property type="nucleotide sequence ID" value="NZ_JAFEMC010000002.1"/>
</dbReference>
<organism evidence="1 2">
    <name type="scientific">Sphingomonas longa</name>
    <dbReference type="NCBI Taxonomy" id="2778730"/>
    <lineage>
        <taxon>Bacteria</taxon>
        <taxon>Pseudomonadati</taxon>
        <taxon>Pseudomonadota</taxon>
        <taxon>Alphaproteobacteria</taxon>
        <taxon>Sphingomonadales</taxon>
        <taxon>Sphingomonadaceae</taxon>
        <taxon>Sphingomonas</taxon>
    </lineage>
</organism>
<evidence type="ECO:0000313" key="1">
    <source>
        <dbReference type="EMBL" id="MBM6576144.1"/>
    </source>
</evidence>
<reference evidence="1 2" key="1">
    <citation type="submission" date="2020-12" db="EMBL/GenBank/DDBJ databases">
        <title>Sphingomonas sp.</title>
        <authorList>
            <person name="Kim M.K."/>
        </authorList>
    </citation>
    <scope>NUCLEOTIDE SEQUENCE [LARGE SCALE GENOMIC DNA]</scope>
    <source>
        <strain evidence="1 2">BT552</strain>
    </source>
</reference>
<accession>A0ABS2D5E8</accession>
<keyword evidence="2" id="KW-1185">Reference proteome</keyword>
<dbReference type="EMBL" id="JAFEMC010000002">
    <property type="protein sequence ID" value="MBM6576144.1"/>
    <property type="molecule type" value="Genomic_DNA"/>
</dbReference>
<gene>
    <name evidence="1" type="ORF">ILT43_07150</name>
</gene>
<name>A0ABS2D5E8_9SPHN</name>
<dbReference type="Proteomes" id="UP000763641">
    <property type="component" value="Unassembled WGS sequence"/>
</dbReference>
<evidence type="ECO:0000313" key="2">
    <source>
        <dbReference type="Proteomes" id="UP000763641"/>
    </source>
</evidence>
<sequence length="102" mass="10419">MSRGPSAILSRALCRAADAAGVRVEVVAASASDWASATFVAARHQMRLAASASPALDAWLALLPTADIVMPGHVLAELSVVRSWPTSAAPVEIDLSALTLAA</sequence>
<comment type="caution">
    <text evidence="1">The sequence shown here is derived from an EMBL/GenBank/DDBJ whole genome shotgun (WGS) entry which is preliminary data.</text>
</comment>
<proteinExistence type="predicted"/>